<dbReference type="Proteomes" id="UP000799755">
    <property type="component" value="Unassembled WGS sequence"/>
</dbReference>
<protein>
    <submittedName>
        <fullName evidence="1">Uncharacterized protein</fullName>
    </submittedName>
</protein>
<evidence type="ECO:0000313" key="2">
    <source>
        <dbReference type="Proteomes" id="UP000799755"/>
    </source>
</evidence>
<organism evidence="1 2">
    <name type="scientific">Lindgomyces ingoldianus</name>
    <dbReference type="NCBI Taxonomy" id="673940"/>
    <lineage>
        <taxon>Eukaryota</taxon>
        <taxon>Fungi</taxon>
        <taxon>Dikarya</taxon>
        <taxon>Ascomycota</taxon>
        <taxon>Pezizomycotina</taxon>
        <taxon>Dothideomycetes</taxon>
        <taxon>Pleosporomycetidae</taxon>
        <taxon>Pleosporales</taxon>
        <taxon>Lindgomycetaceae</taxon>
        <taxon>Lindgomyces</taxon>
    </lineage>
</organism>
<proteinExistence type="predicted"/>
<reference evidence="1" key="1">
    <citation type="journal article" date="2020" name="Stud. Mycol.">
        <title>101 Dothideomycetes genomes: a test case for predicting lifestyles and emergence of pathogens.</title>
        <authorList>
            <person name="Haridas S."/>
            <person name="Albert R."/>
            <person name="Binder M."/>
            <person name="Bloem J."/>
            <person name="Labutti K."/>
            <person name="Salamov A."/>
            <person name="Andreopoulos B."/>
            <person name="Baker S."/>
            <person name="Barry K."/>
            <person name="Bills G."/>
            <person name="Bluhm B."/>
            <person name="Cannon C."/>
            <person name="Castanera R."/>
            <person name="Culley D."/>
            <person name="Daum C."/>
            <person name="Ezra D."/>
            <person name="Gonzalez J."/>
            <person name="Henrissat B."/>
            <person name="Kuo A."/>
            <person name="Liang C."/>
            <person name="Lipzen A."/>
            <person name="Lutzoni F."/>
            <person name="Magnuson J."/>
            <person name="Mondo S."/>
            <person name="Nolan M."/>
            <person name="Ohm R."/>
            <person name="Pangilinan J."/>
            <person name="Park H.-J."/>
            <person name="Ramirez L."/>
            <person name="Alfaro M."/>
            <person name="Sun H."/>
            <person name="Tritt A."/>
            <person name="Yoshinaga Y."/>
            <person name="Zwiers L.-H."/>
            <person name="Turgeon B."/>
            <person name="Goodwin S."/>
            <person name="Spatafora J."/>
            <person name="Crous P."/>
            <person name="Grigoriev I."/>
        </authorList>
    </citation>
    <scope>NUCLEOTIDE SEQUENCE</scope>
    <source>
        <strain evidence="1">ATCC 200398</strain>
    </source>
</reference>
<gene>
    <name evidence="1" type="ORF">BDR25DRAFT_312162</name>
</gene>
<dbReference type="EMBL" id="MU003499">
    <property type="protein sequence ID" value="KAF2474010.1"/>
    <property type="molecule type" value="Genomic_DNA"/>
</dbReference>
<name>A0ACB6R5F6_9PLEO</name>
<keyword evidence="2" id="KW-1185">Reference proteome</keyword>
<sequence length="115" mass="11633">MLVSLGSAMLVSLGSAGYVGAITAVIKLNKAKRAACARAAALRPPPASPRPPPPAGLPLGALVESAIIPPLAVHAVNAVPLGTVACPFPLLLSSMRSALLQPMLQRTSRLCSSFS</sequence>
<evidence type="ECO:0000313" key="1">
    <source>
        <dbReference type="EMBL" id="KAF2474010.1"/>
    </source>
</evidence>
<accession>A0ACB6R5F6</accession>
<comment type="caution">
    <text evidence="1">The sequence shown here is derived from an EMBL/GenBank/DDBJ whole genome shotgun (WGS) entry which is preliminary data.</text>
</comment>